<name>A0A657LSM0_9HYPH</name>
<keyword evidence="5 9" id="KW-0812">Transmembrane</keyword>
<proteinExistence type="inferred from homology"/>
<evidence type="ECO:0000256" key="4">
    <source>
        <dbReference type="ARBA" id="ARBA00022618"/>
    </source>
</evidence>
<comment type="similarity">
    <text evidence="9">Belongs to the FtsQ/DivIB family. FtsQ subfamily.</text>
</comment>
<evidence type="ECO:0000313" key="12">
    <source>
        <dbReference type="Proteomes" id="UP000182661"/>
    </source>
</evidence>
<comment type="function">
    <text evidence="9">Essential cell division protein.</text>
</comment>
<accession>A0A657LSM0</accession>
<keyword evidence="3 9" id="KW-0997">Cell inner membrane</keyword>
<evidence type="ECO:0000256" key="3">
    <source>
        <dbReference type="ARBA" id="ARBA00022519"/>
    </source>
</evidence>
<dbReference type="HAMAP" id="MF_00911">
    <property type="entry name" value="FtsQ_subfam"/>
    <property type="match status" value="1"/>
</dbReference>
<dbReference type="Pfam" id="PF03799">
    <property type="entry name" value="FtsQ_DivIB_C"/>
    <property type="match status" value="1"/>
</dbReference>
<dbReference type="AlphaFoldDB" id="A0A657LSM0"/>
<dbReference type="GO" id="GO:0043093">
    <property type="term" value="P:FtsZ-dependent cytokinesis"/>
    <property type="evidence" value="ECO:0007669"/>
    <property type="project" value="UniProtKB-UniRule"/>
</dbReference>
<keyword evidence="2 9" id="KW-1003">Cell membrane</keyword>
<dbReference type="InterPro" id="IPR005548">
    <property type="entry name" value="Cell_div_FtsQ/DivIB_C"/>
</dbReference>
<organism evidence="11 12">
    <name type="scientific">Pararhizobium antarcticum</name>
    <dbReference type="NCBI Taxonomy" id="1798805"/>
    <lineage>
        <taxon>Bacteria</taxon>
        <taxon>Pseudomonadati</taxon>
        <taxon>Pseudomonadota</taxon>
        <taxon>Alphaproteobacteria</taxon>
        <taxon>Hyphomicrobiales</taxon>
        <taxon>Rhizobiaceae</taxon>
        <taxon>Rhizobium/Agrobacterium group</taxon>
        <taxon>Pararhizobium</taxon>
    </lineage>
</organism>
<dbReference type="Gene3D" id="3.10.20.310">
    <property type="entry name" value="membrane protein fhac"/>
    <property type="match status" value="1"/>
</dbReference>
<dbReference type="InterPro" id="IPR045335">
    <property type="entry name" value="FtsQ_C_sf"/>
</dbReference>
<comment type="caution">
    <text evidence="11">The sequence shown here is derived from an EMBL/GenBank/DDBJ whole genome shotgun (WGS) entry which is preliminary data.</text>
</comment>
<evidence type="ECO:0000259" key="10">
    <source>
        <dbReference type="PROSITE" id="PS51779"/>
    </source>
</evidence>
<comment type="subcellular location">
    <subcellularLocation>
        <location evidence="9">Cell inner membrane</location>
        <topology evidence="9">Single-pass type II membrane protein</topology>
    </subcellularLocation>
    <subcellularLocation>
        <location evidence="1">Membrane</location>
    </subcellularLocation>
    <text evidence="9">Localizes to the division septum.</text>
</comment>
<evidence type="ECO:0000256" key="5">
    <source>
        <dbReference type="ARBA" id="ARBA00022692"/>
    </source>
</evidence>
<evidence type="ECO:0000256" key="9">
    <source>
        <dbReference type="HAMAP-Rule" id="MF_00911"/>
    </source>
</evidence>
<dbReference type="Pfam" id="PF08478">
    <property type="entry name" value="POTRA_1"/>
    <property type="match status" value="1"/>
</dbReference>
<dbReference type="Proteomes" id="UP000182661">
    <property type="component" value="Unassembled WGS sequence"/>
</dbReference>
<protein>
    <recommendedName>
        <fullName evidence="9">Cell division protein FtsQ</fullName>
    </recommendedName>
</protein>
<evidence type="ECO:0000256" key="6">
    <source>
        <dbReference type="ARBA" id="ARBA00022989"/>
    </source>
</evidence>
<dbReference type="PROSITE" id="PS51779">
    <property type="entry name" value="POTRA"/>
    <property type="match status" value="1"/>
</dbReference>
<dbReference type="InterPro" id="IPR026579">
    <property type="entry name" value="FtsQ"/>
</dbReference>
<keyword evidence="8 9" id="KW-0131">Cell cycle</keyword>
<evidence type="ECO:0000256" key="7">
    <source>
        <dbReference type="ARBA" id="ARBA00023136"/>
    </source>
</evidence>
<keyword evidence="7 9" id="KW-0472">Membrane</keyword>
<dbReference type="InterPro" id="IPR034746">
    <property type="entry name" value="POTRA"/>
</dbReference>
<keyword evidence="12" id="KW-1185">Reference proteome</keyword>
<sequence>MFALRGNKSRRLRASSERAMADLDGQFVLPRPLRRAVRLLVSLGTGRIHFAPHAGSAAALAFLSATGFYGMSIGGHSQDFAQATTSAAGFAIEDVKVSGNDQTSEIDILQQLGLDGATSLVALDIGEARKLISEMPWVEAVAVRKIYPGTIEVNLTERKAFGIWQHGTDLSLIEASGSVIAPLRDNKFSSLPLFVGRDAETAAAKFYERFSDWPEIRARVKAYVRVAGRRWDLMLDNGITIKLPEHDLDRAMQVLSTMEEGHQLLERDIAAVDLRLEDRTTIQLTAQAAARREVVLEARTKALKKQEKIDVESRI</sequence>
<evidence type="ECO:0000256" key="2">
    <source>
        <dbReference type="ARBA" id="ARBA00022475"/>
    </source>
</evidence>
<dbReference type="PANTHER" id="PTHR35851:SF1">
    <property type="entry name" value="CELL DIVISION PROTEIN FTSQ"/>
    <property type="match status" value="1"/>
</dbReference>
<dbReference type="EMBL" id="LSRP01000084">
    <property type="protein sequence ID" value="OJF97298.1"/>
    <property type="molecule type" value="Genomic_DNA"/>
</dbReference>
<keyword evidence="6 9" id="KW-1133">Transmembrane helix</keyword>
<dbReference type="PANTHER" id="PTHR35851">
    <property type="entry name" value="CELL DIVISION PROTEIN FTSQ"/>
    <property type="match status" value="1"/>
</dbReference>
<dbReference type="GO" id="GO:0090529">
    <property type="term" value="P:cell septum assembly"/>
    <property type="evidence" value="ECO:0007669"/>
    <property type="project" value="InterPro"/>
</dbReference>
<feature type="domain" description="POTRA" evidence="10">
    <location>
        <begin position="90"/>
        <end position="158"/>
    </location>
</feature>
<dbReference type="Gene3D" id="3.40.50.11690">
    <property type="entry name" value="Cell division protein FtsQ/DivIB"/>
    <property type="match status" value="1"/>
</dbReference>
<evidence type="ECO:0000256" key="1">
    <source>
        <dbReference type="ARBA" id="ARBA00004370"/>
    </source>
</evidence>
<dbReference type="GO" id="GO:0032153">
    <property type="term" value="C:cell division site"/>
    <property type="evidence" value="ECO:0007669"/>
    <property type="project" value="UniProtKB-UniRule"/>
</dbReference>
<reference evidence="11 12" key="1">
    <citation type="submission" date="2016-02" db="EMBL/GenBank/DDBJ databases">
        <title>Genome sequencing of a beta-galactosidase producing bacteria Rhizobium sp. 59.</title>
        <authorList>
            <person name="Wang D."/>
            <person name="Kot W."/>
            <person name="Qin Y."/>
            <person name="Hansen L."/>
            <person name="Naqvi K."/>
            <person name="Rensing C."/>
        </authorList>
    </citation>
    <scope>NUCLEOTIDE SEQUENCE [LARGE SCALE GENOMIC DNA]</scope>
    <source>
        <strain evidence="11 12">59</strain>
    </source>
</reference>
<dbReference type="GO" id="GO:0005886">
    <property type="term" value="C:plasma membrane"/>
    <property type="evidence" value="ECO:0007669"/>
    <property type="project" value="UniProtKB-SubCell"/>
</dbReference>
<dbReference type="InterPro" id="IPR013685">
    <property type="entry name" value="POTRA_FtsQ_type"/>
</dbReference>
<evidence type="ECO:0000256" key="8">
    <source>
        <dbReference type="ARBA" id="ARBA00023306"/>
    </source>
</evidence>
<keyword evidence="4 9" id="KW-0132">Cell division</keyword>
<evidence type="ECO:0000313" key="11">
    <source>
        <dbReference type="EMBL" id="OJF97298.1"/>
    </source>
</evidence>
<gene>
    <name evidence="9" type="primary">ftsQ</name>
    <name evidence="11" type="ORF">AX760_17120</name>
</gene>
<dbReference type="RefSeq" id="WP_071833063.1">
    <property type="nucleotide sequence ID" value="NZ_LSRP01000084.1"/>
</dbReference>